<evidence type="ECO:0000256" key="16">
    <source>
        <dbReference type="RuleBase" id="RU000532"/>
    </source>
</evidence>
<proteinExistence type="inferred from homology"/>
<dbReference type="SUPFAM" id="SSF53748">
    <property type="entry name" value="Phosphoglycerate kinase"/>
    <property type="match status" value="1"/>
</dbReference>
<feature type="binding site" evidence="13">
    <location>
        <position position="34"/>
    </location>
    <ligand>
        <name>substrate</name>
    </ligand>
</feature>
<comment type="caution">
    <text evidence="17">The sequence shown here is derived from an EMBL/GenBank/DDBJ whole genome shotgun (WGS) entry which is preliminary data.</text>
</comment>
<dbReference type="Gene3D" id="3.40.50.1260">
    <property type="entry name" value="Phosphoglycerate kinase, N-terminal domain"/>
    <property type="match status" value="2"/>
</dbReference>
<dbReference type="UniPathway" id="UPA00109">
    <property type="reaction ID" value="UER00185"/>
</dbReference>
<evidence type="ECO:0000256" key="1">
    <source>
        <dbReference type="ARBA" id="ARBA00000642"/>
    </source>
</evidence>
<keyword evidence="9 13" id="KW-0547">Nucleotide-binding</keyword>
<dbReference type="PRINTS" id="PR00477">
    <property type="entry name" value="PHGLYCKINASE"/>
</dbReference>
<dbReference type="GO" id="GO:0005829">
    <property type="term" value="C:cytosol"/>
    <property type="evidence" value="ECO:0007669"/>
    <property type="project" value="TreeGrafter"/>
</dbReference>
<dbReference type="PROSITE" id="PS00111">
    <property type="entry name" value="PGLYCERATE_KINASE"/>
    <property type="match status" value="1"/>
</dbReference>
<dbReference type="GO" id="GO:0006096">
    <property type="term" value="P:glycolytic process"/>
    <property type="evidence" value="ECO:0007669"/>
    <property type="project" value="UniProtKB-UniRule"/>
</dbReference>
<keyword evidence="7 13" id="KW-0963">Cytoplasm</keyword>
<dbReference type="HAMAP" id="MF_00145">
    <property type="entry name" value="Phosphoglyc_kinase"/>
    <property type="match status" value="1"/>
</dbReference>
<evidence type="ECO:0000256" key="2">
    <source>
        <dbReference type="ARBA" id="ARBA00004838"/>
    </source>
</evidence>
<feature type="binding site" evidence="13">
    <location>
        <position position="149"/>
    </location>
    <ligand>
        <name>substrate</name>
    </ligand>
</feature>
<dbReference type="InterPro" id="IPR015911">
    <property type="entry name" value="Phosphoglycerate_kinase_CS"/>
</dbReference>
<dbReference type="InterPro" id="IPR015824">
    <property type="entry name" value="Phosphoglycerate_kinase_N"/>
</dbReference>
<evidence type="ECO:0000256" key="13">
    <source>
        <dbReference type="HAMAP-Rule" id="MF_00145"/>
    </source>
</evidence>
<feature type="binding site" evidence="14">
    <location>
        <position position="149"/>
    </location>
    <ligand>
        <name>(2R)-3-phosphoglycerate</name>
        <dbReference type="ChEBI" id="CHEBI:58272"/>
    </ligand>
</feature>
<comment type="caution">
    <text evidence="13">Lacks conserved residue(s) required for the propagation of feature annotation.</text>
</comment>
<dbReference type="InterPro" id="IPR001576">
    <property type="entry name" value="Phosphoglycerate_kinase"/>
</dbReference>
<evidence type="ECO:0000256" key="5">
    <source>
        <dbReference type="ARBA" id="ARBA00013061"/>
    </source>
</evidence>
<comment type="subunit">
    <text evidence="4 13">Monomer.</text>
</comment>
<feature type="binding site" evidence="13 15">
    <location>
        <begin position="347"/>
        <end position="350"/>
    </location>
    <ligand>
        <name>ATP</name>
        <dbReference type="ChEBI" id="CHEBI:30616"/>
    </ligand>
</feature>
<feature type="binding site" evidence="13 15">
    <location>
        <position position="199"/>
    </location>
    <ligand>
        <name>ATP</name>
        <dbReference type="ChEBI" id="CHEBI:30616"/>
    </ligand>
</feature>
<dbReference type="GO" id="GO:0004618">
    <property type="term" value="F:phosphoglycerate kinase activity"/>
    <property type="evidence" value="ECO:0007669"/>
    <property type="project" value="UniProtKB-UniRule"/>
</dbReference>
<evidence type="ECO:0000256" key="11">
    <source>
        <dbReference type="ARBA" id="ARBA00022840"/>
    </source>
</evidence>
<dbReference type="GO" id="GO:0043531">
    <property type="term" value="F:ADP binding"/>
    <property type="evidence" value="ECO:0007669"/>
    <property type="project" value="TreeGrafter"/>
</dbReference>
<comment type="similarity">
    <text evidence="3 13 16">Belongs to the phosphoglycerate kinase family.</text>
</comment>
<dbReference type="PANTHER" id="PTHR11406:SF23">
    <property type="entry name" value="PHOSPHOGLYCERATE KINASE 1, CHLOROPLASTIC-RELATED"/>
    <property type="match status" value="1"/>
</dbReference>
<dbReference type="FunFam" id="3.40.50.1260:FF:000031">
    <property type="entry name" value="Phosphoglycerate kinase 1"/>
    <property type="match status" value="1"/>
</dbReference>
<protein>
    <recommendedName>
        <fullName evidence="6 13">Phosphoglycerate kinase</fullName>
        <ecNumber evidence="5 13">2.7.2.3</ecNumber>
    </recommendedName>
</protein>
<evidence type="ECO:0000313" key="17">
    <source>
        <dbReference type="EMBL" id="HEF64844.1"/>
    </source>
</evidence>
<comment type="pathway">
    <text evidence="2 13">Carbohydrate degradation; glycolysis; pyruvate from D-glyceraldehyde 3-phosphate: step 2/5.</text>
</comment>
<dbReference type="FunFam" id="3.40.50.1260:FF:000006">
    <property type="entry name" value="Phosphoglycerate kinase"/>
    <property type="match status" value="1"/>
</dbReference>
<dbReference type="EC" id="2.7.2.3" evidence="5 13"/>
<dbReference type="InterPro" id="IPR036043">
    <property type="entry name" value="Phosphoglycerate_kinase_sf"/>
</dbReference>
<feature type="binding site" evidence="13 15">
    <location>
        <position position="321"/>
    </location>
    <ligand>
        <name>ATP</name>
        <dbReference type="ChEBI" id="CHEBI:30616"/>
    </ligand>
</feature>
<accession>A0A7C2B4E1</accession>
<keyword evidence="12 13" id="KW-0324">Glycolysis</keyword>
<keyword evidence="11 13" id="KW-0067">ATP-binding</keyword>
<dbReference type="CDD" id="cd00318">
    <property type="entry name" value="Phosphoglycerate_kinase"/>
    <property type="match status" value="1"/>
</dbReference>
<dbReference type="AlphaFoldDB" id="A0A7C2B4E1"/>
<comment type="subcellular location">
    <subcellularLocation>
        <location evidence="13">Cytoplasm</location>
    </subcellularLocation>
</comment>
<dbReference type="GO" id="GO:0005524">
    <property type="term" value="F:ATP binding"/>
    <property type="evidence" value="ECO:0007669"/>
    <property type="project" value="UniProtKB-KW"/>
</dbReference>
<feature type="binding site" evidence="13 14">
    <location>
        <begin position="57"/>
        <end position="60"/>
    </location>
    <ligand>
        <name>substrate</name>
    </ligand>
</feature>
<evidence type="ECO:0000256" key="4">
    <source>
        <dbReference type="ARBA" id="ARBA00011245"/>
    </source>
</evidence>
<evidence type="ECO:0000256" key="10">
    <source>
        <dbReference type="ARBA" id="ARBA00022777"/>
    </source>
</evidence>
<sequence length="393" mass="42378">MRTLRDLDVTERRVLVRVDYNVPLENGQVADDTRIRATVETIRWLLDRRARIILCTHLGRPKGQVREELRLAPVAAALSTVLGQSVRYVRDIVGPEAQEMARRLQPGEVGLLENLRFDPREEQNDPEFAAALASLAECYVNDAFGAAHRAHASVVGVAKLLPSAAGFLMEREVAALERVLHSTERPFVLVLGGAKVSDKIGVIENLLPRADALLLGGGMANTFLRAQGFEVGRSLVEEDKVEEARRLFALAGKHGVRVELPVDVVVAPSLSAVDARQIIRVAEMPADQAIYDIGPETVRHFAAVIATAQLLVWNGPMGVYEVPEFREGTRGVAEAVAACPGFTLVGGGDSVAALKELGLADRVDHLSTGGGATLEYLEGRELPGVAVLMEGGE</sequence>
<dbReference type="GO" id="GO:0006094">
    <property type="term" value="P:gluconeogenesis"/>
    <property type="evidence" value="ECO:0007669"/>
    <property type="project" value="TreeGrafter"/>
</dbReference>
<comment type="catalytic activity">
    <reaction evidence="1 13 16">
        <text>(2R)-3-phosphoglycerate + ATP = (2R)-3-phospho-glyceroyl phosphate + ADP</text>
        <dbReference type="Rhea" id="RHEA:14801"/>
        <dbReference type="ChEBI" id="CHEBI:30616"/>
        <dbReference type="ChEBI" id="CHEBI:57604"/>
        <dbReference type="ChEBI" id="CHEBI:58272"/>
        <dbReference type="ChEBI" id="CHEBI:456216"/>
        <dbReference type="EC" id="2.7.2.3"/>
    </reaction>
</comment>
<dbReference type="PANTHER" id="PTHR11406">
    <property type="entry name" value="PHOSPHOGLYCERATE KINASE"/>
    <property type="match status" value="1"/>
</dbReference>
<evidence type="ECO:0000256" key="7">
    <source>
        <dbReference type="ARBA" id="ARBA00022490"/>
    </source>
</evidence>
<evidence type="ECO:0000256" key="15">
    <source>
        <dbReference type="PIRSR" id="PIRSR000724-2"/>
    </source>
</evidence>
<evidence type="ECO:0000256" key="9">
    <source>
        <dbReference type="ARBA" id="ARBA00022741"/>
    </source>
</evidence>
<evidence type="ECO:0000256" key="3">
    <source>
        <dbReference type="ARBA" id="ARBA00008982"/>
    </source>
</evidence>
<organism evidence="17">
    <name type="scientific">Thermomicrobium roseum</name>
    <dbReference type="NCBI Taxonomy" id="500"/>
    <lineage>
        <taxon>Bacteria</taxon>
        <taxon>Pseudomonadati</taxon>
        <taxon>Thermomicrobiota</taxon>
        <taxon>Thermomicrobia</taxon>
        <taxon>Thermomicrobiales</taxon>
        <taxon>Thermomicrobiaceae</taxon>
        <taxon>Thermomicrobium</taxon>
    </lineage>
</organism>
<dbReference type="EMBL" id="DSJL01000009">
    <property type="protein sequence ID" value="HEF64844.1"/>
    <property type="molecule type" value="Genomic_DNA"/>
</dbReference>
<feature type="binding site" evidence="14">
    <location>
        <position position="34"/>
    </location>
    <ligand>
        <name>(2R)-3-phosphoglycerate</name>
        <dbReference type="ChEBI" id="CHEBI:58272"/>
    </ligand>
</feature>
<reference evidence="17" key="1">
    <citation type="journal article" date="2020" name="mSystems">
        <title>Genome- and Community-Level Interaction Insights into Carbon Utilization and Element Cycling Functions of Hydrothermarchaeota in Hydrothermal Sediment.</title>
        <authorList>
            <person name="Zhou Z."/>
            <person name="Liu Y."/>
            <person name="Xu W."/>
            <person name="Pan J."/>
            <person name="Luo Z.H."/>
            <person name="Li M."/>
        </authorList>
    </citation>
    <scope>NUCLEOTIDE SEQUENCE [LARGE SCALE GENOMIC DNA]</scope>
    <source>
        <strain evidence="17">SpSt-222</strain>
    </source>
</reference>
<dbReference type="Pfam" id="PF00162">
    <property type="entry name" value="PGK"/>
    <property type="match status" value="1"/>
</dbReference>
<dbReference type="PIRSF" id="PIRSF000724">
    <property type="entry name" value="Pgk"/>
    <property type="match status" value="1"/>
</dbReference>
<evidence type="ECO:0000256" key="8">
    <source>
        <dbReference type="ARBA" id="ARBA00022679"/>
    </source>
</evidence>
<evidence type="ECO:0000256" key="12">
    <source>
        <dbReference type="ARBA" id="ARBA00023152"/>
    </source>
</evidence>
<keyword evidence="10 13" id="KW-0418">Kinase</keyword>
<feature type="binding site" evidence="13">
    <location>
        <position position="116"/>
    </location>
    <ligand>
        <name>substrate</name>
    </ligand>
</feature>
<keyword evidence="8 13" id="KW-0808">Transferase</keyword>
<feature type="binding site" evidence="14">
    <location>
        <position position="116"/>
    </location>
    <ligand>
        <name>(2R)-3-phosphoglycerate</name>
        <dbReference type="ChEBI" id="CHEBI:58272"/>
    </ligand>
</feature>
<feature type="binding site" evidence="13 14">
    <location>
        <begin position="19"/>
        <end position="21"/>
    </location>
    <ligand>
        <name>substrate</name>
    </ligand>
</feature>
<evidence type="ECO:0000256" key="6">
    <source>
        <dbReference type="ARBA" id="ARBA00016471"/>
    </source>
</evidence>
<evidence type="ECO:0000256" key="14">
    <source>
        <dbReference type="PIRSR" id="PIRSR000724-1"/>
    </source>
</evidence>
<name>A0A7C2B4E1_THERO</name>
<gene>
    <name evidence="13" type="primary">pgk</name>
    <name evidence="17" type="ORF">ENP47_04495</name>
</gene>